<dbReference type="EMBL" id="CM047584">
    <property type="protein sequence ID" value="KAI9912182.1"/>
    <property type="molecule type" value="Genomic_DNA"/>
</dbReference>
<keyword evidence="2" id="KW-1185">Reference proteome</keyword>
<gene>
    <name evidence="1" type="ORF">PsorP6_009716</name>
</gene>
<comment type="caution">
    <text evidence="1">The sequence shown here is derived from an EMBL/GenBank/DDBJ whole genome shotgun (WGS) entry which is preliminary data.</text>
</comment>
<reference evidence="1 2" key="1">
    <citation type="journal article" date="2022" name="bioRxiv">
        <title>The genome of the oomycete Peronosclerospora sorghi, a cosmopolitan pathogen of maize and sorghum, is inflated with dispersed pseudogenes.</title>
        <authorList>
            <person name="Fletcher K."/>
            <person name="Martin F."/>
            <person name="Isakeit T."/>
            <person name="Cavanaugh K."/>
            <person name="Magill C."/>
            <person name="Michelmore R."/>
        </authorList>
    </citation>
    <scope>NUCLEOTIDE SEQUENCE [LARGE SCALE GENOMIC DNA]</scope>
    <source>
        <strain evidence="1">P6</strain>
    </source>
</reference>
<name>A0ACC0W0W7_9STRA</name>
<accession>A0ACC0W0W7</accession>
<dbReference type="Proteomes" id="UP001163321">
    <property type="component" value="Chromosome 5"/>
</dbReference>
<sequence length="553" mass="62685">MDTEEQEARAHQANVLRQEGNALFQRREFHDARTKYSHALALQPLNPFLYGNRSAAHHRLQAFDRALEDAQKAIELAPDWSKGYLRHAAACEALGRWTDALASYETFVRLARDRACPDVHKVQTNVRILQRKAGWHGGLAVRRGFFSDDQSRPLYDEKDEEDPCDDKPWQRMLQTLLDGCNPRGVNRRGENVVLAHGVLATLLDPDAFQRLVYPGIPTEQLVQAPTSLQALLADPWYAHELVALMPRVQEKAARVLQNVKRRGAQEGEQMDATTERRLLPQVLHEAFAREVLAMVHRVNYHKHVQLANDERLLADPNADVATWDQLDETCLNALLRERNGRGFVAVRDAFMGEEWTHLLLSDVVRMATNGLLLTASLQYNDAKQLVCQQSVKNQIGTGSGAKMRFVERQDCTEAYPALSELIEKLHALPYEMNRKRPEHAKLCAPFVHCTAVHQLPAGRCQPLRLDCGTGDKDNGVKLTCIYFFNRVDGEQTSSTRLNLRTDLRDDASVRQIEPKPDRLVLFHSPSVFNEITAVSNGTDLFYLTFWIHGQTLG</sequence>
<proteinExistence type="predicted"/>
<organism evidence="1 2">
    <name type="scientific">Peronosclerospora sorghi</name>
    <dbReference type="NCBI Taxonomy" id="230839"/>
    <lineage>
        <taxon>Eukaryota</taxon>
        <taxon>Sar</taxon>
        <taxon>Stramenopiles</taxon>
        <taxon>Oomycota</taxon>
        <taxon>Peronosporomycetes</taxon>
        <taxon>Peronosporales</taxon>
        <taxon>Peronosporaceae</taxon>
        <taxon>Peronosclerospora</taxon>
    </lineage>
</organism>
<evidence type="ECO:0000313" key="1">
    <source>
        <dbReference type="EMBL" id="KAI9912182.1"/>
    </source>
</evidence>
<protein>
    <submittedName>
        <fullName evidence="1">Uncharacterized protein</fullName>
    </submittedName>
</protein>
<evidence type="ECO:0000313" key="2">
    <source>
        <dbReference type="Proteomes" id="UP001163321"/>
    </source>
</evidence>